<proteinExistence type="predicted"/>
<sequence length="60" mass="6346">LAQLVDQRVGQHQIQAGIRKVEGTTFMEFSTGKPPVSDGYTVAAQVSRQLTTGKLSSIGG</sequence>
<feature type="non-terminal residue" evidence="1">
    <location>
        <position position="1"/>
    </location>
</feature>
<name>A0A427BAP9_ENSVE</name>
<evidence type="ECO:0000313" key="2">
    <source>
        <dbReference type="Proteomes" id="UP000287651"/>
    </source>
</evidence>
<evidence type="ECO:0000313" key="1">
    <source>
        <dbReference type="EMBL" id="RRT85538.1"/>
    </source>
</evidence>
<comment type="caution">
    <text evidence="1">The sequence shown here is derived from an EMBL/GenBank/DDBJ whole genome shotgun (WGS) entry which is preliminary data.</text>
</comment>
<reference evidence="1 2" key="1">
    <citation type="journal article" date="2014" name="Agronomy (Basel)">
        <title>A Draft Genome Sequence for Ensete ventricosum, the Drought-Tolerant Tree Against Hunger.</title>
        <authorList>
            <person name="Harrison J."/>
            <person name="Moore K.A."/>
            <person name="Paszkiewicz K."/>
            <person name="Jones T."/>
            <person name="Grant M."/>
            <person name="Ambacheew D."/>
            <person name="Muzemil S."/>
            <person name="Studholme D.J."/>
        </authorList>
    </citation>
    <scope>NUCLEOTIDE SEQUENCE [LARGE SCALE GENOMIC DNA]</scope>
</reference>
<dbReference type="AlphaFoldDB" id="A0A427BAP9"/>
<organism evidence="1 2">
    <name type="scientific">Ensete ventricosum</name>
    <name type="common">Abyssinian banana</name>
    <name type="synonym">Musa ensete</name>
    <dbReference type="NCBI Taxonomy" id="4639"/>
    <lineage>
        <taxon>Eukaryota</taxon>
        <taxon>Viridiplantae</taxon>
        <taxon>Streptophyta</taxon>
        <taxon>Embryophyta</taxon>
        <taxon>Tracheophyta</taxon>
        <taxon>Spermatophyta</taxon>
        <taxon>Magnoliopsida</taxon>
        <taxon>Liliopsida</taxon>
        <taxon>Zingiberales</taxon>
        <taxon>Musaceae</taxon>
        <taxon>Ensete</taxon>
    </lineage>
</organism>
<dbReference type="Proteomes" id="UP000287651">
    <property type="component" value="Unassembled WGS sequence"/>
</dbReference>
<dbReference type="EMBL" id="AMZH03000100">
    <property type="protein sequence ID" value="RRT85538.1"/>
    <property type="molecule type" value="Genomic_DNA"/>
</dbReference>
<accession>A0A427BAP9</accession>
<protein>
    <submittedName>
        <fullName evidence="1">Uncharacterized protein</fullName>
    </submittedName>
</protein>
<gene>
    <name evidence="1" type="ORF">B296_00004542</name>
</gene>